<organism evidence="20 21">
    <name type="scientific">Pseudonocardia benzenivorans</name>
    <dbReference type="NCBI Taxonomy" id="228005"/>
    <lineage>
        <taxon>Bacteria</taxon>
        <taxon>Bacillati</taxon>
        <taxon>Actinomycetota</taxon>
        <taxon>Actinomycetes</taxon>
        <taxon>Pseudonocardiales</taxon>
        <taxon>Pseudonocardiaceae</taxon>
        <taxon>Pseudonocardia</taxon>
    </lineage>
</organism>
<dbReference type="RefSeq" id="WP_379652922.1">
    <property type="nucleotide sequence ID" value="NZ_JBHTMB010000092.1"/>
</dbReference>
<evidence type="ECO:0000256" key="10">
    <source>
        <dbReference type="ARBA" id="ARBA00022692"/>
    </source>
</evidence>
<comment type="cofactor">
    <cofactor evidence="1">
        <name>Mg(2+)</name>
        <dbReference type="ChEBI" id="CHEBI:18420"/>
    </cofactor>
</comment>
<evidence type="ECO:0000256" key="9">
    <source>
        <dbReference type="ARBA" id="ARBA00022679"/>
    </source>
</evidence>
<evidence type="ECO:0000256" key="14">
    <source>
        <dbReference type="ARBA" id="ARBA00025228"/>
    </source>
</evidence>
<dbReference type="Pfam" id="PF02654">
    <property type="entry name" value="CobS"/>
    <property type="match status" value="1"/>
</dbReference>
<evidence type="ECO:0000256" key="17">
    <source>
        <dbReference type="ARBA" id="ARBA00048623"/>
    </source>
</evidence>
<feature type="non-terminal residue" evidence="20">
    <location>
        <position position="101"/>
    </location>
</feature>
<comment type="pathway">
    <text evidence="3">Cofactor biosynthesis; adenosylcobalamin biosynthesis; adenosylcobalamin from cob(II)yrinate a,c-diamide: step 7/7.</text>
</comment>
<keyword evidence="7" id="KW-1003">Cell membrane</keyword>
<dbReference type="InterPro" id="IPR003805">
    <property type="entry name" value="CobS"/>
</dbReference>
<evidence type="ECO:0000256" key="11">
    <source>
        <dbReference type="ARBA" id="ARBA00022842"/>
    </source>
</evidence>
<feature type="transmembrane region" description="Helical" evidence="19">
    <location>
        <begin position="44"/>
        <end position="77"/>
    </location>
</feature>
<sequence>MTAWRGLALALSWLTVLPVRTGTGSAPAAGVAAAAIRWAPVVGALVGAVSGALAWGLVAAGVPTLVAGLLGVAAGVLATRGMHVDVLADTVVGSRGYGPPE</sequence>
<evidence type="ECO:0000256" key="5">
    <source>
        <dbReference type="ARBA" id="ARBA00013200"/>
    </source>
</evidence>
<evidence type="ECO:0000313" key="20">
    <source>
        <dbReference type="EMBL" id="MFD1233936.1"/>
    </source>
</evidence>
<evidence type="ECO:0000256" key="2">
    <source>
        <dbReference type="ARBA" id="ARBA00004651"/>
    </source>
</evidence>
<comment type="similarity">
    <text evidence="4">Belongs to the CobS family.</text>
</comment>
<evidence type="ECO:0000256" key="13">
    <source>
        <dbReference type="ARBA" id="ARBA00023136"/>
    </source>
</evidence>
<comment type="function">
    <text evidence="14">Joins adenosylcobinamide-GDP and alpha-ribazole to generate adenosylcobalamin (Ado-cobalamin). Also synthesizes adenosylcobalamin 5'-phosphate from adenosylcobinamide-GDP and alpha-ribazole 5'-phosphate.</text>
</comment>
<protein>
    <recommendedName>
        <fullName evidence="6">Adenosylcobinamide-GDP ribazoletransferase</fullName>
        <ecNumber evidence="5">2.7.8.26</ecNumber>
    </recommendedName>
    <alternativeName>
        <fullName evidence="16">Cobalamin synthase</fullName>
    </alternativeName>
    <alternativeName>
        <fullName evidence="15">Cobalamin-5'-phosphate synthase</fullName>
    </alternativeName>
</protein>
<dbReference type="EC" id="2.7.8.26" evidence="5"/>
<gene>
    <name evidence="20" type="ORF">ACFQ34_11635</name>
</gene>
<keyword evidence="11" id="KW-0460">Magnesium</keyword>
<evidence type="ECO:0000256" key="16">
    <source>
        <dbReference type="ARBA" id="ARBA00032853"/>
    </source>
</evidence>
<evidence type="ECO:0000256" key="4">
    <source>
        <dbReference type="ARBA" id="ARBA00010561"/>
    </source>
</evidence>
<evidence type="ECO:0000256" key="15">
    <source>
        <dbReference type="ARBA" id="ARBA00032605"/>
    </source>
</evidence>
<dbReference type="GO" id="GO:0051073">
    <property type="term" value="F:adenosylcobinamide-GDP ribazoletransferase activity"/>
    <property type="evidence" value="ECO:0007669"/>
    <property type="project" value="UniProtKB-EC"/>
</dbReference>
<dbReference type="HAMAP" id="MF_00719">
    <property type="entry name" value="CobS"/>
    <property type="match status" value="1"/>
</dbReference>
<keyword evidence="13 19" id="KW-0472">Membrane</keyword>
<evidence type="ECO:0000256" key="18">
    <source>
        <dbReference type="ARBA" id="ARBA00049504"/>
    </source>
</evidence>
<reference evidence="21" key="1">
    <citation type="journal article" date="2019" name="Int. J. Syst. Evol. Microbiol.">
        <title>The Global Catalogue of Microorganisms (GCM) 10K type strain sequencing project: providing services to taxonomists for standard genome sequencing and annotation.</title>
        <authorList>
            <consortium name="The Broad Institute Genomics Platform"/>
            <consortium name="The Broad Institute Genome Sequencing Center for Infectious Disease"/>
            <person name="Wu L."/>
            <person name="Ma J."/>
        </authorList>
    </citation>
    <scope>NUCLEOTIDE SEQUENCE [LARGE SCALE GENOMIC DNA]</scope>
    <source>
        <strain evidence="21">CCUG 49018</strain>
    </source>
</reference>
<proteinExistence type="inferred from homology"/>
<comment type="subcellular location">
    <subcellularLocation>
        <location evidence="2">Cell membrane</location>
        <topology evidence="2">Multi-pass membrane protein</topology>
    </subcellularLocation>
</comment>
<evidence type="ECO:0000256" key="7">
    <source>
        <dbReference type="ARBA" id="ARBA00022475"/>
    </source>
</evidence>
<evidence type="ECO:0000256" key="8">
    <source>
        <dbReference type="ARBA" id="ARBA00022573"/>
    </source>
</evidence>
<dbReference type="PANTHER" id="PTHR34148">
    <property type="entry name" value="ADENOSYLCOBINAMIDE-GDP RIBAZOLETRANSFERASE"/>
    <property type="match status" value="1"/>
</dbReference>
<comment type="catalytic activity">
    <reaction evidence="18">
        <text>alpha-ribazole 5'-phosphate + adenosylcob(III)inamide-GDP = adenosylcob(III)alamin 5'-phosphate + GMP + H(+)</text>
        <dbReference type="Rhea" id="RHEA:23560"/>
        <dbReference type="ChEBI" id="CHEBI:15378"/>
        <dbReference type="ChEBI" id="CHEBI:57918"/>
        <dbReference type="ChEBI" id="CHEBI:58115"/>
        <dbReference type="ChEBI" id="CHEBI:60487"/>
        <dbReference type="ChEBI" id="CHEBI:60493"/>
        <dbReference type="EC" id="2.7.8.26"/>
    </reaction>
</comment>
<evidence type="ECO:0000256" key="6">
    <source>
        <dbReference type="ARBA" id="ARBA00015850"/>
    </source>
</evidence>
<comment type="caution">
    <text evidence="20">The sequence shown here is derived from an EMBL/GenBank/DDBJ whole genome shotgun (WGS) entry which is preliminary data.</text>
</comment>
<evidence type="ECO:0000256" key="19">
    <source>
        <dbReference type="SAM" id="Phobius"/>
    </source>
</evidence>
<keyword evidence="10 19" id="KW-0812">Transmembrane</keyword>
<evidence type="ECO:0000256" key="1">
    <source>
        <dbReference type="ARBA" id="ARBA00001946"/>
    </source>
</evidence>
<dbReference type="PANTHER" id="PTHR34148:SF1">
    <property type="entry name" value="ADENOSYLCOBINAMIDE-GDP RIBAZOLETRANSFERASE"/>
    <property type="match status" value="1"/>
</dbReference>
<keyword evidence="21" id="KW-1185">Reference proteome</keyword>
<dbReference type="EMBL" id="JBHTMB010000092">
    <property type="protein sequence ID" value="MFD1233936.1"/>
    <property type="molecule type" value="Genomic_DNA"/>
</dbReference>
<keyword evidence="8" id="KW-0169">Cobalamin biosynthesis</keyword>
<keyword evidence="9 20" id="KW-0808">Transferase</keyword>
<name>A0ABW3VGQ4_9PSEU</name>
<keyword evidence="12 19" id="KW-1133">Transmembrane helix</keyword>
<accession>A0ABW3VGQ4</accession>
<evidence type="ECO:0000313" key="21">
    <source>
        <dbReference type="Proteomes" id="UP001597182"/>
    </source>
</evidence>
<dbReference type="Proteomes" id="UP001597182">
    <property type="component" value="Unassembled WGS sequence"/>
</dbReference>
<evidence type="ECO:0000256" key="12">
    <source>
        <dbReference type="ARBA" id="ARBA00022989"/>
    </source>
</evidence>
<comment type="catalytic activity">
    <reaction evidence="17">
        <text>alpha-ribazole + adenosylcob(III)inamide-GDP = adenosylcob(III)alamin + GMP + H(+)</text>
        <dbReference type="Rhea" id="RHEA:16049"/>
        <dbReference type="ChEBI" id="CHEBI:10329"/>
        <dbReference type="ChEBI" id="CHEBI:15378"/>
        <dbReference type="ChEBI" id="CHEBI:18408"/>
        <dbReference type="ChEBI" id="CHEBI:58115"/>
        <dbReference type="ChEBI" id="CHEBI:60487"/>
        <dbReference type="EC" id="2.7.8.26"/>
    </reaction>
</comment>
<evidence type="ECO:0000256" key="3">
    <source>
        <dbReference type="ARBA" id="ARBA00004663"/>
    </source>
</evidence>